<gene>
    <name evidence="10" type="primary">trpA_3</name>
    <name evidence="8" type="synonym">trpA</name>
    <name evidence="10" type="ORF">Aco03nite_089390</name>
</gene>
<dbReference type="SUPFAM" id="SSF51366">
    <property type="entry name" value="Ribulose-phoshate binding barrel"/>
    <property type="match status" value="1"/>
</dbReference>
<evidence type="ECO:0000256" key="8">
    <source>
        <dbReference type="HAMAP-Rule" id="MF_00131"/>
    </source>
</evidence>
<proteinExistence type="inferred from homology"/>
<evidence type="ECO:0000256" key="2">
    <source>
        <dbReference type="ARBA" id="ARBA00011270"/>
    </source>
</evidence>
<accession>A0ABQ3XPU3</accession>
<dbReference type="EMBL" id="BOMG01000110">
    <property type="protein sequence ID" value="GID60535.1"/>
    <property type="molecule type" value="Genomic_DNA"/>
</dbReference>
<comment type="function">
    <text evidence="8">The alpha subunit is responsible for the aldol cleavage of indoleglycerol phosphate to indole and glyceraldehyde 3-phosphate.</text>
</comment>
<reference evidence="10 11" key="1">
    <citation type="submission" date="2021-01" db="EMBL/GenBank/DDBJ databases">
        <title>Whole genome shotgun sequence of Actinoplanes couchii NBRC 106145.</title>
        <authorList>
            <person name="Komaki H."/>
            <person name="Tamura T."/>
        </authorList>
    </citation>
    <scope>NUCLEOTIDE SEQUENCE [LARGE SCALE GENOMIC DNA]</scope>
    <source>
        <strain evidence="10 11">NBRC 106145</strain>
    </source>
</reference>
<dbReference type="Pfam" id="PF00290">
    <property type="entry name" value="Trp_syntA"/>
    <property type="match status" value="1"/>
</dbReference>
<comment type="similarity">
    <text evidence="8 9">Belongs to the TrpA family.</text>
</comment>
<keyword evidence="6 8" id="KW-0456">Lyase</keyword>
<dbReference type="InterPro" id="IPR018204">
    <property type="entry name" value="Trp_synthase_alpha_AS"/>
</dbReference>
<dbReference type="InterPro" id="IPR011060">
    <property type="entry name" value="RibuloseP-bd_barrel"/>
</dbReference>
<dbReference type="RefSeq" id="WP_307837678.1">
    <property type="nucleotide sequence ID" value="NZ_BAAAQE010000014.1"/>
</dbReference>
<dbReference type="PANTHER" id="PTHR43406">
    <property type="entry name" value="TRYPTOPHAN SYNTHASE, ALPHA CHAIN"/>
    <property type="match status" value="1"/>
</dbReference>
<evidence type="ECO:0000256" key="1">
    <source>
        <dbReference type="ARBA" id="ARBA00004733"/>
    </source>
</evidence>
<organism evidence="10 11">
    <name type="scientific">Actinoplanes couchii</name>
    <dbReference type="NCBI Taxonomy" id="403638"/>
    <lineage>
        <taxon>Bacteria</taxon>
        <taxon>Bacillati</taxon>
        <taxon>Actinomycetota</taxon>
        <taxon>Actinomycetes</taxon>
        <taxon>Micromonosporales</taxon>
        <taxon>Micromonosporaceae</taxon>
        <taxon>Actinoplanes</taxon>
    </lineage>
</organism>
<dbReference type="EC" id="4.2.1.20" evidence="8"/>
<evidence type="ECO:0000256" key="7">
    <source>
        <dbReference type="ARBA" id="ARBA00049047"/>
    </source>
</evidence>
<evidence type="ECO:0000313" key="10">
    <source>
        <dbReference type="EMBL" id="GID60535.1"/>
    </source>
</evidence>
<keyword evidence="4 8" id="KW-0822">Tryptophan biosynthesis</keyword>
<comment type="caution">
    <text evidence="10">The sequence shown here is derived from an EMBL/GenBank/DDBJ whole genome shotgun (WGS) entry which is preliminary data.</text>
</comment>
<protein>
    <recommendedName>
        <fullName evidence="8">Tryptophan synthase alpha chain</fullName>
        <ecNumber evidence="8">4.2.1.20</ecNumber>
    </recommendedName>
</protein>
<dbReference type="InterPro" id="IPR013785">
    <property type="entry name" value="Aldolase_TIM"/>
</dbReference>
<keyword evidence="5 8" id="KW-0057">Aromatic amino acid biosynthesis</keyword>
<keyword evidence="11" id="KW-1185">Reference proteome</keyword>
<comment type="subunit">
    <text evidence="2 8">Tetramer of two alpha and two beta chains.</text>
</comment>
<evidence type="ECO:0000256" key="3">
    <source>
        <dbReference type="ARBA" id="ARBA00022605"/>
    </source>
</evidence>
<dbReference type="InterPro" id="IPR002028">
    <property type="entry name" value="Trp_synthase_suA"/>
</dbReference>
<sequence length="276" mass="28844">MTLSVGDNVNVEEHLRRRRDEGRPLLVPYLTGGISADWTRYLTEYARAGADAIEIGLPFSDPILDGPVIQEASDRALRRGVTVRDLLAEVAAVDVGVPLIAMTYYNLVAQSPDFCRGLAAAGITGLIVPDLPVDEAAPLVAAAEAAGVALTLLAAPSTPADRLAEIARVSRGFVYTVSVMGTTGTEFAESGGRIAASVRALTDRPVLLAFGISTTGHAVTAAGHADGVVIGAALMRRILDGGTPEQLGDVLASFRRALDDSVMTREQGSRVPADRS</sequence>
<evidence type="ECO:0000256" key="9">
    <source>
        <dbReference type="RuleBase" id="RU003662"/>
    </source>
</evidence>
<dbReference type="Proteomes" id="UP000612282">
    <property type="component" value="Unassembled WGS sequence"/>
</dbReference>
<name>A0ABQ3XPU3_9ACTN</name>
<evidence type="ECO:0000256" key="5">
    <source>
        <dbReference type="ARBA" id="ARBA00023141"/>
    </source>
</evidence>
<feature type="active site" description="Proton acceptor" evidence="8">
    <location>
        <position position="54"/>
    </location>
</feature>
<dbReference type="NCBIfam" id="TIGR00262">
    <property type="entry name" value="trpA"/>
    <property type="match status" value="1"/>
</dbReference>
<evidence type="ECO:0000313" key="11">
    <source>
        <dbReference type="Proteomes" id="UP000612282"/>
    </source>
</evidence>
<dbReference type="PANTHER" id="PTHR43406:SF1">
    <property type="entry name" value="TRYPTOPHAN SYNTHASE ALPHA CHAIN, CHLOROPLASTIC"/>
    <property type="match status" value="1"/>
</dbReference>
<comment type="catalytic activity">
    <reaction evidence="7 8">
        <text>(1S,2R)-1-C-(indol-3-yl)glycerol 3-phosphate + L-serine = D-glyceraldehyde 3-phosphate + L-tryptophan + H2O</text>
        <dbReference type="Rhea" id="RHEA:10532"/>
        <dbReference type="ChEBI" id="CHEBI:15377"/>
        <dbReference type="ChEBI" id="CHEBI:33384"/>
        <dbReference type="ChEBI" id="CHEBI:57912"/>
        <dbReference type="ChEBI" id="CHEBI:58866"/>
        <dbReference type="ChEBI" id="CHEBI:59776"/>
        <dbReference type="EC" id="4.2.1.20"/>
    </reaction>
</comment>
<evidence type="ECO:0000256" key="6">
    <source>
        <dbReference type="ARBA" id="ARBA00023239"/>
    </source>
</evidence>
<dbReference type="CDD" id="cd04724">
    <property type="entry name" value="Tryptophan_synthase_alpha"/>
    <property type="match status" value="1"/>
</dbReference>
<feature type="active site" description="Proton acceptor" evidence="8">
    <location>
        <position position="65"/>
    </location>
</feature>
<dbReference type="Gene3D" id="3.20.20.70">
    <property type="entry name" value="Aldolase class I"/>
    <property type="match status" value="1"/>
</dbReference>
<evidence type="ECO:0000256" key="4">
    <source>
        <dbReference type="ARBA" id="ARBA00022822"/>
    </source>
</evidence>
<keyword evidence="3 8" id="KW-0028">Amino-acid biosynthesis</keyword>
<comment type="pathway">
    <text evidence="1 8">Amino-acid biosynthesis; L-tryptophan biosynthesis; L-tryptophan from chorismate: step 5/5.</text>
</comment>
<dbReference type="HAMAP" id="MF_00131">
    <property type="entry name" value="Trp_synth_alpha"/>
    <property type="match status" value="1"/>
</dbReference>
<dbReference type="PROSITE" id="PS00167">
    <property type="entry name" value="TRP_SYNTHASE_ALPHA"/>
    <property type="match status" value="1"/>
</dbReference>